<dbReference type="GeneID" id="54346425"/>
<dbReference type="Proteomes" id="UP000800082">
    <property type="component" value="Unassembled WGS sequence"/>
</dbReference>
<protein>
    <submittedName>
        <fullName evidence="1">Uncharacterized protein</fullName>
    </submittedName>
</protein>
<dbReference type="EMBL" id="ML978989">
    <property type="protein sequence ID" value="KAF1924947.1"/>
    <property type="molecule type" value="Genomic_DNA"/>
</dbReference>
<name>A0A6A5RH63_9PLEO</name>
<dbReference type="RefSeq" id="XP_033445199.1">
    <property type="nucleotide sequence ID" value="XM_033588778.1"/>
</dbReference>
<proteinExistence type="predicted"/>
<reference evidence="1" key="1">
    <citation type="journal article" date="2020" name="Stud. Mycol.">
        <title>101 Dothideomycetes genomes: a test case for predicting lifestyles and emergence of pathogens.</title>
        <authorList>
            <person name="Haridas S."/>
            <person name="Albert R."/>
            <person name="Binder M."/>
            <person name="Bloem J."/>
            <person name="Labutti K."/>
            <person name="Salamov A."/>
            <person name="Andreopoulos B."/>
            <person name="Baker S."/>
            <person name="Barry K."/>
            <person name="Bills G."/>
            <person name="Bluhm B."/>
            <person name="Cannon C."/>
            <person name="Castanera R."/>
            <person name="Culley D."/>
            <person name="Daum C."/>
            <person name="Ezra D."/>
            <person name="Gonzalez J."/>
            <person name="Henrissat B."/>
            <person name="Kuo A."/>
            <person name="Liang C."/>
            <person name="Lipzen A."/>
            <person name="Lutzoni F."/>
            <person name="Magnuson J."/>
            <person name="Mondo S."/>
            <person name="Nolan M."/>
            <person name="Ohm R."/>
            <person name="Pangilinan J."/>
            <person name="Park H.-J."/>
            <person name="Ramirez L."/>
            <person name="Alfaro M."/>
            <person name="Sun H."/>
            <person name="Tritt A."/>
            <person name="Yoshinaga Y."/>
            <person name="Zwiers L.-H."/>
            <person name="Turgeon B."/>
            <person name="Goodwin S."/>
            <person name="Spatafora J."/>
            <person name="Crous P."/>
            <person name="Grigoriev I."/>
        </authorList>
    </citation>
    <scope>NUCLEOTIDE SEQUENCE</scope>
    <source>
        <strain evidence="1">CBS 183.55</strain>
    </source>
</reference>
<organism evidence="1 2">
    <name type="scientific">Didymella exigua CBS 183.55</name>
    <dbReference type="NCBI Taxonomy" id="1150837"/>
    <lineage>
        <taxon>Eukaryota</taxon>
        <taxon>Fungi</taxon>
        <taxon>Dikarya</taxon>
        <taxon>Ascomycota</taxon>
        <taxon>Pezizomycotina</taxon>
        <taxon>Dothideomycetes</taxon>
        <taxon>Pleosporomycetidae</taxon>
        <taxon>Pleosporales</taxon>
        <taxon>Pleosporineae</taxon>
        <taxon>Didymellaceae</taxon>
        <taxon>Didymella</taxon>
    </lineage>
</organism>
<accession>A0A6A5RH63</accession>
<dbReference type="AlphaFoldDB" id="A0A6A5RH63"/>
<evidence type="ECO:0000313" key="2">
    <source>
        <dbReference type="Proteomes" id="UP000800082"/>
    </source>
</evidence>
<keyword evidence="2" id="KW-1185">Reference proteome</keyword>
<sequence length="78" mass="8557">MTDEAVYYLAQILASTCALSSRAHGLPECSIRVDTRHLFPNDRSATPTPVLFQTTLRLPRATAIIECIISLHTAEVGM</sequence>
<gene>
    <name evidence="1" type="ORF">M421DRAFT_269821</name>
</gene>
<evidence type="ECO:0000313" key="1">
    <source>
        <dbReference type="EMBL" id="KAF1924947.1"/>
    </source>
</evidence>